<dbReference type="Proteomes" id="UP000242913">
    <property type="component" value="Unassembled WGS sequence"/>
</dbReference>
<organism evidence="3 4">
    <name type="scientific">Onchocerca flexuosa</name>
    <dbReference type="NCBI Taxonomy" id="387005"/>
    <lineage>
        <taxon>Eukaryota</taxon>
        <taxon>Metazoa</taxon>
        <taxon>Ecdysozoa</taxon>
        <taxon>Nematoda</taxon>
        <taxon>Chromadorea</taxon>
        <taxon>Rhabditida</taxon>
        <taxon>Spirurina</taxon>
        <taxon>Spiruromorpha</taxon>
        <taxon>Filarioidea</taxon>
        <taxon>Onchocercidae</taxon>
        <taxon>Onchocerca</taxon>
    </lineage>
</organism>
<dbReference type="PROSITE" id="PS50004">
    <property type="entry name" value="C2"/>
    <property type="match status" value="1"/>
</dbReference>
<evidence type="ECO:0000256" key="1">
    <source>
        <dbReference type="SAM" id="MobiDB-lite"/>
    </source>
</evidence>
<feature type="domain" description="C2" evidence="2">
    <location>
        <begin position="248"/>
        <end position="386"/>
    </location>
</feature>
<dbReference type="CDD" id="cd00030">
    <property type="entry name" value="C2"/>
    <property type="match status" value="1"/>
</dbReference>
<feature type="region of interest" description="Disordered" evidence="1">
    <location>
        <begin position="1"/>
        <end position="25"/>
    </location>
</feature>
<dbReference type="GO" id="GO:1905515">
    <property type="term" value="P:non-motile cilium assembly"/>
    <property type="evidence" value="ECO:0007669"/>
    <property type="project" value="TreeGrafter"/>
</dbReference>
<dbReference type="SUPFAM" id="SSF49562">
    <property type="entry name" value="C2 domain (Calcium/lipid-binding domain, CaLB)"/>
    <property type="match status" value="1"/>
</dbReference>
<accession>A0A238BMR0</accession>
<dbReference type="InterPro" id="IPR052434">
    <property type="entry name" value="Tectonic-like_complex_comp"/>
</dbReference>
<dbReference type="InterPro" id="IPR000008">
    <property type="entry name" value="C2_dom"/>
</dbReference>
<dbReference type="InterPro" id="IPR035892">
    <property type="entry name" value="C2_domain_sf"/>
</dbReference>
<dbReference type="Gene3D" id="2.60.40.150">
    <property type="entry name" value="C2 domain"/>
    <property type="match status" value="1"/>
</dbReference>
<gene>
    <name evidence="3" type="ORF">X798_06291</name>
</gene>
<dbReference type="GO" id="GO:0035869">
    <property type="term" value="C:ciliary transition zone"/>
    <property type="evidence" value="ECO:0007669"/>
    <property type="project" value="TreeGrafter"/>
</dbReference>
<dbReference type="Pfam" id="PF00168">
    <property type="entry name" value="C2"/>
    <property type="match status" value="1"/>
</dbReference>
<dbReference type="PANTHER" id="PTHR20837:SF0">
    <property type="entry name" value="COILED-COIL AND C2 DOMAIN-CONTAINING PROTEIN 2A"/>
    <property type="match status" value="1"/>
</dbReference>
<keyword evidence="4" id="KW-1185">Reference proteome</keyword>
<dbReference type="GO" id="GO:1904491">
    <property type="term" value="P:protein localization to ciliary transition zone"/>
    <property type="evidence" value="ECO:0007669"/>
    <property type="project" value="TreeGrafter"/>
</dbReference>
<feature type="compositionally biased region" description="Polar residues" evidence="1">
    <location>
        <begin position="15"/>
        <end position="25"/>
    </location>
</feature>
<evidence type="ECO:0000313" key="4">
    <source>
        <dbReference type="Proteomes" id="UP000242913"/>
    </source>
</evidence>
<dbReference type="SMART" id="SM00239">
    <property type="entry name" value="C2"/>
    <property type="match status" value="1"/>
</dbReference>
<dbReference type="OrthoDB" id="2162143at2759"/>
<evidence type="ECO:0000313" key="3">
    <source>
        <dbReference type="EMBL" id="OZC06721.1"/>
    </source>
</evidence>
<dbReference type="EMBL" id="KZ270070">
    <property type="protein sequence ID" value="OZC06721.1"/>
    <property type="molecule type" value="Genomic_DNA"/>
</dbReference>
<dbReference type="AlphaFoldDB" id="A0A238BMR0"/>
<dbReference type="PANTHER" id="PTHR20837">
    <property type="entry name" value="CENTROSOMAL PROTEIN-RELATED"/>
    <property type="match status" value="1"/>
</dbReference>
<proteinExistence type="predicted"/>
<feature type="non-terminal residue" evidence="3">
    <location>
        <position position="1"/>
    </location>
</feature>
<reference evidence="3 4" key="1">
    <citation type="submission" date="2015-12" db="EMBL/GenBank/DDBJ databases">
        <title>Draft genome of the nematode, Onchocerca flexuosa.</title>
        <authorList>
            <person name="Mitreva M."/>
        </authorList>
    </citation>
    <scope>NUCLEOTIDE SEQUENCE [LARGE SCALE GENOMIC DNA]</scope>
    <source>
        <strain evidence="3">Red Deer</strain>
    </source>
</reference>
<name>A0A238BMR0_9BILA</name>
<sequence length="570" mass="65961">STISSQKQKFPISGRTISSSIPNTQTIRERIRQKIAEEIKAKRGSIQQNKRLERQQRSKLLLQESSASYSEVNQEELDRQIEHSMKLGEKCTADWVHYLPPDEIQYEFMTGQFKNDQEIEIEKKQTPKGTINIVLMAAQPQPSEEIEQFKKLCCTYNNRFDGMLSASIESGIQNLSTSKLQNYALLMQRVESFFFSLNSFRNRFHEQVMREKSVETVQNLVHEEPLPIFFGKFGTFSFGSVEVSRKLKPTRKPANKRQVTSDMDYHLVVNIHSALNLPEPEHGELLSFVEISFQDSVVETSVCRGQNPYWQQTLELKLDRLRTDNNNFGVIMDSIKIAVYDRLVTKLDADDREPNSVHEQLERRWLGSLCIPLTTVYFSGKIDGYLRLQTPLFLNSYRISSQPAYLKLLIAFKPDICPPQITDTKYSNIDESIAIAYFDTEDDALLQLRSNLEREIRLKFDQNRLYGIPHWNLLASRTLREMLAKLENTDDKGQIKDDLMQLCNSYHVNVVAFRHRYSTPDEIIERVLSLKIHENTDQRIQFAIAIHLQPFVNNILSCSVAVAALRPLIK</sequence>
<protein>
    <recommendedName>
        <fullName evidence="2">C2 domain-containing protein</fullName>
    </recommendedName>
</protein>
<evidence type="ECO:0000259" key="2">
    <source>
        <dbReference type="PROSITE" id="PS50004"/>
    </source>
</evidence>